<organism evidence="7 8">
    <name type="scientific">Xylaria bambusicola</name>
    <dbReference type="NCBI Taxonomy" id="326684"/>
    <lineage>
        <taxon>Eukaryota</taxon>
        <taxon>Fungi</taxon>
        <taxon>Dikarya</taxon>
        <taxon>Ascomycota</taxon>
        <taxon>Pezizomycotina</taxon>
        <taxon>Sordariomycetes</taxon>
        <taxon>Xylariomycetidae</taxon>
        <taxon>Xylariales</taxon>
        <taxon>Xylariaceae</taxon>
        <taxon>Xylaria</taxon>
    </lineage>
</organism>
<evidence type="ECO:0000256" key="4">
    <source>
        <dbReference type="SAM" id="Coils"/>
    </source>
</evidence>
<comment type="caution">
    <text evidence="7">The sequence shown here is derived from an EMBL/GenBank/DDBJ whole genome shotgun (WGS) entry which is preliminary data.</text>
</comment>
<dbReference type="InterPro" id="IPR036770">
    <property type="entry name" value="Ankyrin_rpt-contain_sf"/>
</dbReference>
<keyword evidence="1" id="KW-0677">Repeat</keyword>
<keyword evidence="8" id="KW-1185">Reference proteome</keyword>
<dbReference type="PANTHER" id="PTHR24134">
    <property type="entry name" value="ANKYRIN REPEAT-CONTAINING PROTEIN DDB_G0279043"/>
    <property type="match status" value="1"/>
</dbReference>
<dbReference type="InterPro" id="IPR002110">
    <property type="entry name" value="Ankyrin_rpt"/>
</dbReference>
<keyword evidence="6" id="KW-1133">Transmembrane helix</keyword>
<proteinExistence type="predicted"/>
<evidence type="ECO:0000313" key="8">
    <source>
        <dbReference type="Proteomes" id="UP001305414"/>
    </source>
</evidence>
<dbReference type="Gene3D" id="1.25.40.20">
    <property type="entry name" value="Ankyrin repeat-containing domain"/>
    <property type="match status" value="1"/>
</dbReference>
<dbReference type="PANTHER" id="PTHR24134:SF9">
    <property type="entry name" value="ANKYRIN REPEAT AND SOCS BOX PROTEIN 8"/>
    <property type="match status" value="1"/>
</dbReference>
<dbReference type="Proteomes" id="UP001305414">
    <property type="component" value="Unassembled WGS sequence"/>
</dbReference>
<evidence type="ECO:0000256" key="5">
    <source>
        <dbReference type="SAM" id="MobiDB-lite"/>
    </source>
</evidence>
<protein>
    <recommendedName>
        <fullName evidence="9">PGG domain-containing protein</fullName>
    </recommendedName>
</protein>
<evidence type="ECO:0008006" key="9">
    <source>
        <dbReference type="Google" id="ProtNLM"/>
    </source>
</evidence>
<gene>
    <name evidence="7" type="ORF">RRF57_013403</name>
</gene>
<keyword evidence="6" id="KW-0812">Transmembrane</keyword>
<name>A0AAN7ZFF4_9PEZI</name>
<evidence type="ECO:0000313" key="7">
    <source>
        <dbReference type="EMBL" id="KAK5637688.1"/>
    </source>
</evidence>
<sequence>MQNGDLKNIELVLNESTTKNRANAYVTATDEFGMTALHHATKSVLIPDAEYLPIVDQLIEYAADKKEYVTMADQKRKTALHYAATKANAEVVGRLINEAGDMGEDRDKYITAQDSEKKTALHWAARRKRFEIVETLLNLSQDRLSHLNRQCHRGRTALHYAVIEELPFYTIAEDLFVYTVNEECCGVLRNESINIILFLLRQLIDPAIPDEQGNTAWDICFASQLFWKWEAISAFIMYECMAGQLEFGMEATLPNNAQIYFIANKLREKSALSGDIETIKIMAKIISQVERTLNYNMEVYPRLISREPSCIAERVDYSEDPKPKSCDFVSLVIPVIDVNNWSVITTRMVDHNNNLLKACVGKNHDSLKACMPLTLDEYCNPALPDKILEDRNFDQVLGRYEEFKKERDGSTQTQTSYNKDPPALLGDLRLLMGACMRKLRHLIGSIFNNQQPTRTAAERIPPENAVFIRQACIWKIDNPIIVPSNEDPHYRTSVWSSGVFIASLDESTGFVRILLDSLGNSLRGGFEPLLKTYENALSLISENVNQYVKKARVEDIDLEKEKQLCHEISDLQEELPMIKSVLAEQEEVRYGQMKPSFSSKTINHAPDKTAITEHSRRYHLRAGLGKIASSKQRQKEKQSQPQKPKESKSGEIMSLKTTFDKYRRRITKLEQDAERVEQDVLIQLDLKQRHATMKEAHSVAVLSATVFGLTIITVIFAPLSFVVALFALPIDQFNEGKAGNDKDGVYSFDYIRNWSVTIEFATIFVTLAAMWAALRFTGLHIWGVKGPRESIRKKANKIRTTNQNLRKTDTEMAINT</sequence>
<dbReference type="SUPFAM" id="SSF48403">
    <property type="entry name" value="Ankyrin repeat"/>
    <property type="match status" value="1"/>
</dbReference>
<dbReference type="PROSITE" id="PS50088">
    <property type="entry name" value="ANK_REPEAT"/>
    <property type="match status" value="1"/>
</dbReference>
<dbReference type="SMART" id="SM00248">
    <property type="entry name" value="ANK"/>
    <property type="match status" value="4"/>
</dbReference>
<feature type="coiled-coil region" evidence="4">
    <location>
        <begin position="652"/>
        <end position="679"/>
    </location>
</feature>
<dbReference type="AlphaFoldDB" id="A0AAN7ZFF4"/>
<dbReference type="EMBL" id="JAWHQM010000243">
    <property type="protein sequence ID" value="KAK5637688.1"/>
    <property type="molecule type" value="Genomic_DNA"/>
</dbReference>
<feature type="repeat" description="ANK" evidence="3">
    <location>
        <begin position="75"/>
        <end position="107"/>
    </location>
</feature>
<feature type="transmembrane region" description="Helical" evidence="6">
    <location>
        <begin position="699"/>
        <end position="728"/>
    </location>
</feature>
<evidence type="ECO:0000256" key="2">
    <source>
        <dbReference type="ARBA" id="ARBA00023043"/>
    </source>
</evidence>
<feature type="compositionally biased region" description="Basic and acidic residues" evidence="5">
    <location>
        <begin position="633"/>
        <end position="649"/>
    </location>
</feature>
<dbReference type="Pfam" id="PF12796">
    <property type="entry name" value="Ank_2"/>
    <property type="match status" value="2"/>
</dbReference>
<keyword evidence="6" id="KW-0472">Membrane</keyword>
<keyword evidence="4" id="KW-0175">Coiled coil</keyword>
<evidence type="ECO:0000256" key="3">
    <source>
        <dbReference type="PROSITE-ProRule" id="PRU00023"/>
    </source>
</evidence>
<reference evidence="7 8" key="1">
    <citation type="submission" date="2023-10" db="EMBL/GenBank/DDBJ databases">
        <title>Draft genome sequence of Xylaria bambusicola isolate GMP-LS, the root and basal stem rot pathogen of sugarcane in Indonesia.</title>
        <authorList>
            <person name="Selvaraj P."/>
            <person name="Muralishankar V."/>
            <person name="Muruganantham S."/>
            <person name="Sp S."/>
            <person name="Haryani S."/>
            <person name="Lau K.J.X."/>
            <person name="Naqvi N.I."/>
        </authorList>
    </citation>
    <scope>NUCLEOTIDE SEQUENCE [LARGE SCALE GENOMIC DNA]</scope>
    <source>
        <strain evidence="7">GMP-LS</strain>
    </source>
</reference>
<evidence type="ECO:0000256" key="1">
    <source>
        <dbReference type="ARBA" id="ARBA00022737"/>
    </source>
</evidence>
<feature type="transmembrane region" description="Helical" evidence="6">
    <location>
        <begin position="760"/>
        <end position="784"/>
    </location>
</feature>
<keyword evidence="2 3" id="KW-0040">ANK repeat</keyword>
<accession>A0AAN7ZFF4</accession>
<feature type="region of interest" description="Disordered" evidence="5">
    <location>
        <begin position="628"/>
        <end position="651"/>
    </location>
</feature>
<evidence type="ECO:0000256" key="6">
    <source>
        <dbReference type="SAM" id="Phobius"/>
    </source>
</evidence>